<sequence length="72" mass="8079">MLHLSTRFGTGNVGYCAHEVNQLKPFLVPGSMKLLILFGDAFFCRCLCCCCNRLAFGDSLPNIITILQYFIE</sequence>
<reference evidence="1 2" key="3">
    <citation type="journal article" date="2013" name="Rice">
        <title>Improvement of the Oryza sativa Nipponbare reference genome using next generation sequence and optical map data.</title>
        <authorList>
            <person name="Kawahara Y."/>
            <person name="de la Bastide M."/>
            <person name="Hamilton J.P."/>
            <person name="Kanamori H."/>
            <person name="McCombie W.R."/>
            <person name="Ouyang S."/>
            <person name="Schwartz D.C."/>
            <person name="Tanaka T."/>
            <person name="Wu J."/>
            <person name="Zhou S."/>
            <person name="Childs K.L."/>
            <person name="Davidson R.M."/>
            <person name="Lin H."/>
            <person name="Quesada-Ocampo L."/>
            <person name="Vaillancourt B."/>
            <person name="Sakai H."/>
            <person name="Lee S.S."/>
            <person name="Kim J."/>
            <person name="Numa H."/>
            <person name="Itoh T."/>
            <person name="Buell C.R."/>
            <person name="Matsumoto T."/>
        </authorList>
    </citation>
    <scope>NUCLEOTIDE SEQUENCE [LARGE SCALE GENOMIC DNA]</scope>
    <source>
        <strain evidence="2">cv. Nipponbare</strain>
    </source>
</reference>
<reference evidence="2" key="1">
    <citation type="journal article" date="2005" name="Nature">
        <title>The map-based sequence of the rice genome.</title>
        <authorList>
            <consortium name="International rice genome sequencing project (IRGSP)"/>
            <person name="Matsumoto T."/>
            <person name="Wu J."/>
            <person name="Kanamori H."/>
            <person name="Katayose Y."/>
            <person name="Fujisawa M."/>
            <person name="Namiki N."/>
            <person name="Mizuno H."/>
            <person name="Yamamoto K."/>
            <person name="Antonio B.A."/>
            <person name="Baba T."/>
            <person name="Sakata K."/>
            <person name="Nagamura Y."/>
            <person name="Aoki H."/>
            <person name="Arikawa K."/>
            <person name="Arita K."/>
            <person name="Bito T."/>
            <person name="Chiden Y."/>
            <person name="Fujitsuka N."/>
            <person name="Fukunaka R."/>
            <person name="Hamada M."/>
            <person name="Harada C."/>
            <person name="Hayashi A."/>
            <person name="Hijishita S."/>
            <person name="Honda M."/>
            <person name="Hosokawa S."/>
            <person name="Ichikawa Y."/>
            <person name="Idonuma A."/>
            <person name="Iijima M."/>
            <person name="Ikeda M."/>
            <person name="Ikeno M."/>
            <person name="Ito K."/>
            <person name="Ito S."/>
            <person name="Ito T."/>
            <person name="Ito Y."/>
            <person name="Ito Y."/>
            <person name="Iwabuchi A."/>
            <person name="Kamiya K."/>
            <person name="Karasawa W."/>
            <person name="Kurita K."/>
            <person name="Katagiri S."/>
            <person name="Kikuta A."/>
            <person name="Kobayashi H."/>
            <person name="Kobayashi N."/>
            <person name="Machita K."/>
            <person name="Maehara T."/>
            <person name="Masukawa M."/>
            <person name="Mizubayashi T."/>
            <person name="Mukai Y."/>
            <person name="Nagasaki H."/>
            <person name="Nagata Y."/>
            <person name="Naito S."/>
            <person name="Nakashima M."/>
            <person name="Nakama Y."/>
            <person name="Nakamichi Y."/>
            <person name="Nakamura M."/>
            <person name="Meguro A."/>
            <person name="Negishi M."/>
            <person name="Ohta I."/>
            <person name="Ohta T."/>
            <person name="Okamoto M."/>
            <person name="Ono N."/>
            <person name="Saji S."/>
            <person name="Sakaguchi M."/>
            <person name="Sakai K."/>
            <person name="Shibata M."/>
            <person name="Shimokawa T."/>
            <person name="Song J."/>
            <person name="Takazaki Y."/>
            <person name="Terasawa K."/>
            <person name="Tsugane M."/>
            <person name="Tsuji K."/>
            <person name="Ueda S."/>
            <person name="Waki K."/>
            <person name="Yamagata H."/>
            <person name="Yamamoto M."/>
            <person name="Yamamoto S."/>
            <person name="Yamane H."/>
            <person name="Yoshiki S."/>
            <person name="Yoshihara R."/>
            <person name="Yukawa K."/>
            <person name="Zhong H."/>
            <person name="Yano M."/>
            <person name="Yuan Q."/>
            <person name="Ouyang S."/>
            <person name="Liu J."/>
            <person name="Jones K.M."/>
            <person name="Gansberger K."/>
            <person name="Moffat K."/>
            <person name="Hill J."/>
            <person name="Bera J."/>
            <person name="Fadrosh D."/>
            <person name="Jin S."/>
            <person name="Johri S."/>
            <person name="Kim M."/>
            <person name="Overton L."/>
            <person name="Reardon M."/>
            <person name="Tsitrin T."/>
            <person name="Vuong H."/>
            <person name="Weaver B."/>
            <person name="Ciecko A."/>
            <person name="Tallon L."/>
            <person name="Jackson J."/>
            <person name="Pai G."/>
            <person name="Aken S.V."/>
            <person name="Utterback T."/>
            <person name="Reidmuller S."/>
            <person name="Feldblyum T."/>
            <person name="Hsiao J."/>
            <person name="Zismann V."/>
            <person name="Iobst S."/>
            <person name="de Vazeille A.R."/>
            <person name="Buell C.R."/>
            <person name="Ying K."/>
            <person name="Li Y."/>
            <person name="Lu T."/>
            <person name="Huang Y."/>
            <person name="Zhao Q."/>
            <person name="Feng Q."/>
            <person name="Zhang L."/>
            <person name="Zhu J."/>
            <person name="Weng Q."/>
            <person name="Mu J."/>
            <person name="Lu Y."/>
            <person name="Fan D."/>
            <person name="Liu Y."/>
            <person name="Guan J."/>
            <person name="Zhang Y."/>
            <person name="Yu S."/>
            <person name="Liu X."/>
            <person name="Zhang Y."/>
            <person name="Hong G."/>
            <person name="Han B."/>
            <person name="Choisne N."/>
            <person name="Demange N."/>
            <person name="Orjeda G."/>
            <person name="Samain S."/>
            <person name="Cattolico L."/>
            <person name="Pelletier E."/>
            <person name="Couloux A."/>
            <person name="Segurens B."/>
            <person name="Wincker P."/>
            <person name="D'Hont A."/>
            <person name="Scarpelli C."/>
            <person name="Weissenbach J."/>
            <person name="Salanoubat M."/>
            <person name="Quetier F."/>
            <person name="Yu Y."/>
            <person name="Kim H.R."/>
            <person name="Rambo T."/>
            <person name="Currie J."/>
            <person name="Collura K."/>
            <person name="Luo M."/>
            <person name="Yang T."/>
            <person name="Ammiraju J.S.S."/>
            <person name="Engler F."/>
            <person name="Soderlund C."/>
            <person name="Wing R.A."/>
            <person name="Palmer L.E."/>
            <person name="de la Bastide M."/>
            <person name="Spiegel L."/>
            <person name="Nascimento L."/>
            <person name="Zutavern T."/>
            <person name="O'Shaughnessy A."/>
            <person name="Dike S."/>
            <person name="Dedhia N."/>
            <person name="Preston R."/>
            <person name="Balija V."/>
            <person name="McCombie W.R."/>
            <person name="Chow T."/>
            <person name="Chen H."/>
            <person name="Chung M."/>
            <person name="Chen C."/>
            <person name="Shaw J."/>
            <person name="Wu H."/>
            <person name="Hsiao K."/>
            <person name="Chao Y."/>
            <person name="Chu M."/>
            <person name="Cheng C."/>
            <person name="Hour A."/>
            <person name="Lee P."/>
            <person name="Lin S."/>
            <person name="Lin Y."/>
            <person name="Liou J."/>
            <person name="Liu S."/>
            <person name="Hsing Y."/>
            <person name="Raghuvanshi S."/>
            <person name="Mohanty A."/>
            <person name="Bharti A.K."/>
            <person name="Gaur A."/>
            <person name="Gupta V."/>
            <person name="Kumar D."/>
            <person name="Ravi V."/>
            <person name="Vij S."/>
            <person name="Kapur A."/>
            <person name="Khurana P."/>
            <person name="Khurana P."/>
            <person name="Khurana J.P."/>
            <person name="Tyagi A.K."/>
            <person name="Gaikwad K."/>
            <person name="Singh A."/>
            <person name="Dalal V."/>
            <person name="Srivastava S."/>
            <person name="Dixit A."/>
            <person name="Pal A.K."/>
            <person name="Ghazi I.A."/>
            <person name="Yadav M."/>
            <person name="Pandit A."/>
            <person name="Bhargava A."/>
            <person name="Sureshbabu K."/>
            <person name="Batra K."/>
            <person name="Sharma T.R."/>
            <person name="Mohapatra T."/>
            <person name="Singh N.K."/>
            <person name="Messing J."/>
            <person name="Nelson A.B."/>
            <person name="Fuks G."/>
            <person name="Kavchok S."/>
            <person name="Keizer G."/>
            <person name="Linton E."/>
            <person name="Llaca V."/>
            <person name="Song R."/>
            <person name="Tanyolac B."/>
            <person name="Young S."/>
            <person name="Ho-Il K."/>
            <person name="Hahn J.H."/>
            <person name="Sangsakoo G."/>
            <person name="Vanavichit A."/>
            <person name="de Mattos Luiz.A.T."/>
            <person name="Zimmer P.D."/>
            <person name="Malone G."/>
            <person name="Dellagostin O."/>
            <person name="de Oliveira A.C."/>
            <person name="Bevan M."/>
            <person name="Bancroft I."/>
            <person name="Minx P."/>
            <person name="Cordum H."/>
            <person name="Wilson R."/>
            <person name="Cheng Z."/>
            <person name="Jin W."/>
            <person name="Jiang J."/>
            <person name="Leong S.A."/>
            <person name="Iwama H."/>
            <person name="Gojobori T."/>
            <person name="Itoh T."/>
            <person name="Niimura Y."/>
            <person name="Fujii Y."/>
            <person name="Habara T."/>
            <person name="Sakai H."/>
            <person name="Sato Y."/>
            <person name="Wilson G."/>
            <person name="Kumar K."/>
            <person name="McCouch S."/>
            <person name="Juretic N."/>
            <person name="Hoen D."/>
            <person name="Wright S."/>
            <person name="Bruskiewich R."/>
            <person name="Bureau T."/>
            <person name="Miyao A."/>
            <person name="Hirochika H."/>
            <person name="Nishikawa T."/>
            <person name="Kadowaki K."/>
            <person name="Sugiura M."/>
            <person name="Burr B."/>
            <person name="Sasaki T."/>
        </authorList>
    </citation>
    <scope>NUCLEOTIDE SEQUENCE [LARGE SCALE GENOMIC DNA]</scope>
    <source>
        <strain evidence="2">cv. Nipponbare</strain>
    </source>
</reference>
<dbReference type="AlphaFoldDB" id="A0A0P0VBR3"/>
<evidence type="ECO:0000313" key="2">
    <source>
        <dbReference type="Proteomes" id="UP000059680"/>
    </source>
</evidence>
<dbReference type="PaxDb" id="39947-A0A0P0VBR3"/>
<protein>
    <submittedName>
        <fullName evidence="1">Os01g0894075 protein</fullName>
    </submittedName>
</protein>
<proteinExistence type="predicted"/>
<dbReference type="InParanoid" id="A0A0P0VBR3"/>
<dbReference type="Proteomes" id="UP000059680">
    <property type="component" value="Chromosome 1"/>
</dbReference>
<keyword evidence="2" id="KW-1185">Reference proteome</keyword>
<dbReference type="Gramene" id="Os01t0894075-00">
    <property type="protein sequence ID" value="Os01t0894075-00"/>
    <property type="gene ID" value="Os01g0894075"/>
</dbReference>
<gene>
    <name evidence="1" type="ordered locus">Os01g0894075</name>
    <name evidence="1" type="ORF">OSNPB_010894075</name>
</gene>
<organism evidence="1 2">
    <name type="scientific">Oryza sativa subsp. japonica</name>
    <name type="common">Rice</name>
    <dbReference type="NCBI Taxonomy" id="39947"/>
    <lineage>
        <taxon>Eukaryota</taxon>
        <taxon>Viridiplantae</taxon>
        <taxon>Streptophyta</taxon>
        <taxon>Embryophyta</taxon>
        <taxon>Tracheophyta</taxon>
        <taxon>Spermatophyta</taxon>
        <taxon>Magnoliopsida</taxon>
        <taxon>Liliopsida</taxon>
        <taxon>Poales</taxon>
        <taxon>Poaceae</taxon>
        <taxon>BOP clade</taxon>
        <taxon>Oryzoideae</taxon>
        <taxon>Oryzeae</taxon>
        <taxon>Oryzinae</taxon>
        <taxon>Oryza</taxon>
        <taxon>Oryza sativa</taxon>
    </lineage>
</organism>
<dbReference type="EMBL" id="AP014957">
    <property type="protein sequence ID" value="BAS75684.1"/>
    <property type="molecule type" value="Genomic_DNA"/>
</dbReference>
<reference evidence="1 2" key="2">
    <citation type="journal article" date="2013" name="Plant Cell Physiol.">
        <title>Rice Annotation Project Database (RAP-DB): an integrative and interactive database for rice genomics.</title>
        <authorList>
            <person name="Sakai H."/>
            <person name="Lee S.S."/>
            <person name="Tanaka T."/>
            <person name="Numa H."/>
            <person name="Kim J."/>
            <person name="Kawahara Y."/>
            <person name="Wakimoto H."/>
            <person name="Yang C.C."/>
            <person name="Iwamoto M."/>
            <person name="Abe T."/>
            <person name="Yamada Y."/>
            <person name="Muto A."/>
            <person name="Inokuchi H."/>
            <person name="Ikemura T."/>
            <person name="Matsumoto T."/>
            <person name="Sasaki T."/>
            <person name="Itoh T."/>
        </authorList>
    </citation>
    <scope>NUCLEOTIDE SEQUENCE [LARGE SCALE GENOMIC DNA]</scope>
    <source>
        <strain evidence="2">cv. Nipponbare</strain>
    </source>
</reference>
<accession>A0A0P0VBR3</accession>
<evidence type="ECO:0000313" key="1">
    <source>
        <dbReference type="EMBL" id="BAS75684.1"/>
    </source>
</evidence>
<name>A0A0P0VBR3_ORYSJ</name>